<dbReference type="SUPFAM" id="SSF52540">
    <property type="entry name" value="P-loop containing nucleoside triphosphate hydrolases"/>
    <property type="match status" value="1"/>
</dbReference>
<dbReference type="OrthoDB" id="9805535at2"/>
<organism evidence="2 3">
    <name type="scientific">Hallella colorans</name>
    <dbReference type="NCBI Taxonomy" id="1703337"/>
    <lineage>
        <taxon>Bacteria</taxon>
        <taxon>Pseudomonadati</taxon>
        <taxon>Bacteroidota</taxon>
        <taxon>Bacteroidia</taxon>
        <taxon>Bacteroidales</taxon>
        <taxon>Prevotellaceae</taxon>
        <taxon>Hallella</taxon>
    </lineage>
</organism>
<dbReference type="PANTHER" id="PTHR34301">
    <property type="entry name" value="DNA-BINDING PROTEIN-RELATED"/>
    <property type="match status" value="1"/>
</dbReference>
<gene>
    <name evidence="2" type="ORF">C7379_10832</name>
</gene>
<proteinExistence type="predicted"/>
<dbReference type="EMBL" id="QENY01000008">
    <property type="protein sequence ID" value="PVX54805.1"/>
    <property type="molecule type" value="Genomic_DNA"/>
</dbReference>
<evidence type="ECO:0000313" key="3">
    <source>
        <dbReference type="Proteomes" id="UP000245870"/>
    </source>
</evidence>
<dbReference type="PANTHER" id="PTHR34301:SF8">
    <property type="entry name" value="ATPASE DOMAIN-CONTAINING PROTEIN"/>
    <property type="match status" value="1"/>
</dbReference>
<name>A0A2U0UAW5_9BACT</name>
<dbReference type="AlphaFoldDB" id="A0A2U0UAW5"/>
<dbReference type="Pfam" id="PF01637">
    <property type="entry name" value="ATPase_2"/>
    <property type="match status" value="1"/>
</dbReference>
<protein>
    <submittedName>
        <fullName evidence="2">AAA+ ATPase superfamily predicted ATPase</fullName>
    </submittedName>
</protein>
<evidence type="ECO:0000259" key="1">
    <source>
        <dbReference type="Pfam" id="PF01637"/>
    </source>
</evidence>
<sequence>MKPLNNPFVEYGYKGPEYFCDREDETGQLINALYNESNIALISPRRIGKSGLIKHVFNRMEASGKDVACIYIDILNTRNQRDFIDVMATSVVQKLDNNWQSAMRKVSEMFKGLRVTISMDEFTGLPTLSLDVEERKQDSTVERIFEYVRRSGKRCYIAFDEFQQVTEYPERGLEALLRSQIQFIDNAYFIFSGSQQHLMSEMFLSANRPFYMASQLMSLDVIKEDKYLDFANRHFAKQGRTMHADDFAYLYDMVDGQTWYVQTMLHQLYTMTDTELDKDAVSRAFDTILNKMSTALSSIYLALTDNQALLLRAIAKERVVKEPLSQTFMTRHRLPAVSSVRLALGALENKQLVYRQPDGYIVYDRFLGLWLRNKV</sequence>
<feature type="domain" description="ATPase" evidence="1">
    <location>
        <begin position="19"/>
        <end position="262"/>
    </location>
</feature>
<dbReference type="Proteomes" id="UP000245870">
    <property type="component" value="Unassembled WGS sequence"/>
</dbReference>
<evidence type="ECO:0000313" key="2">
    <source>
        <dbReference type="EMBL" id="PVX54805.1"/>
    </source>
</evidence>
<dbReference type="GO" id="GO:0005524">
    <property type="term" value="F:ATP binding"/>
    <property type="evidence" value="ECO:0007669"/>
    <property type="project" value="InterPro"/>
</dbReference>
<dbReference type="InterPro" id="IPR027417">
    <property type="entry name" value="P-loop_NTPase"/>
</dbReference>
<dbReference type="Gene3D" id="3.40.50.300">
    <property type="entry name" value="P-loop containing nucleotide triphosphate hydrolases"/>
    <property type="match status" value="1"/>
</dbReference>
<dbReference type="RefSeq" id="WP_116616359.1">
    <property type="nucleotide sequence ID" value="NZ_CAMPWS010000006.1"/>
</dbReference>
<accession>A0A2U0UAW5</accession>
<keyword evidence="3" id="KW-1185">Reference proteome</keyword>
<comment type="caution">
    <text evidence="2">The sequence shown here is derived from an EMBL/GenBank/DDBJ whole genome shotgun (WGS) entry which is preliminary data.</text>
</comment>
<dbReference type="InterPro" id="IPR011579">
    <property type="entry name" value="ATPase_dom"/>
</dbReference>
<reference evidence="2 3" key="1">
    <citation type="submission" date="2018-05" db="EMBL/GenBank/DDBJ databases">
        <title>Genomic Encyclopedia of Type Strains, Phase IV (KMG-IV): sequencing the most valuable type-strain genomes for metagenomic binning, comparative biology and taxonomic classification.</title>
        <authorList>
            <person name="Goeker M."/>
        </authorList>
    </citation>
    <scope>NUCLEOTIDE SEQUENCE [LARGE SCALE GENOMIC DNA]</scope>
    <source>
        <strain evidence="2 3">DSM 100333</strain>
    </source>
</reference>